<dbReference type="KEGG" id="vg:26643558"/>
<protein>
    <submittedName>
        <fullName evidence="1">Uncharacterized protein 027</fullName>
    </submittedName>
</protein>
<evidence type="ECO:0000313" key="1">
    <source>
        <dbReference type="EMBL" id="AEH03454.1"/>
    </source>
</evidence>
<proteinExistence type="predicted"/>
<keyword evidence="2" id="KW-1185">Reference proteome</keyword>
<dbReference type="RefSeq" id="YP_009217110.1">
    <property type="nucleotide sequence ID" value="NC_028999.1"/>
</dbReference>
<gene>
    <name evidence="1" type="primary">027</name>
</gene>
<sequence length="109" mass="12104">MTTATSESPLGNIHFGFGTKTIAFDAKEGIDAMVRDAGIRDYAGCNILARELLKVKCPEQFKNMSEEELSKWALGGMSRELAQYLNSFMTNEPTREVVEVIETPLIEEA</sequence>
<evidence type="ECO:0000313" key="2">
    <source>
        <dbReference type="Proteomes" id="UP000008388"/>
    </source>
</evidence>
<name>F8SJQ9_BPPA3</name>
<organismHost>
    <name type="scientific">Pseudomonas aeruginosa</name>
    <dbReference type="NCBI Taxonomy" id="287"/>
</organismHost>
<dbReference type="EMBL" id="HQ630627">
    <property type="protein sequence ID" value="AEH03454.1"/>
    <property type="molecule type" value="Genomic_DNA"/>
</dbReference>
<organism evidence="1 2">
    <name type="scientific">Pseudomonas phage PhiPA3</name>
    <name type="common">Pseudomonas aeruginosa phage PhiPA3</name>
    <dbReference type="NCBI Taxonomy" id="998086"/>
    <lineage>
        <taxon>Viruses</taxon>
        <taxon>Duplodnaviria</taxon>
        <taxon>Heunggongvirae</taxon>
        <taxon>Uroviricota</taxon>
        <taxon>Caudoviricetes</taxon>
        <taxon>Chimalliviridae</taxon>
        <taxon>Miltoncavirus</taxon>
        <taxon>Miltoncavirus PhiPA3</taxon>
    </lineage>
</organism>
<reference evidence="1 2" key="1">
    <citation type="journal article" date="2011" name="Microbiology">
        <title>The Pseudomonas aeruginosa generalized transducing phage phiPA3 is a new member of the phiKZ-like group of 'jumbo' phages, and infects model laboratory strains and clinical isolates from cystic fibrosis patients.</title>
        <authorList>
            <person name="Monson R."/>
            <person name="Foulds I."/>
            <person name="Foweraker J."/>
            <person name="Welch M."/>
            <person name="Salmond G.P."/>
        </authorList>
    </citation>
    <scope>NUCLEOTIDE SEQUENCE [LARGE SCALE GENOMIC DNA]</scope>
</reference>
<accession>F8SJQ9</accession>
<dbReference type="Proteomes" id="UP000008388">
    <property type="component" value="Segment"/>
</dbReference>
<dbReference type="GeneID" id="26643558"/>